<sequence length="21" mass="2402">MPLLTTTMLKKISLLNQQTQV</sequence>
<reference evidence="1" key="1">
    <citation type="submission" date="2018-02" db="EMBL/GenBank/DDBJ databases">
        <title>Rhizophora mucronata_Transcriptome.</title>
        <authorList>
            <person name="Meera S.P."/>
            <person name="Sreeshan A."/>
            <person name="Augustine A."/>
        </authorList>
    </citation>
    <scope>NUCLEOTIDE SEQUENCE</scope>
    <source>
        <tissue evidence="1">Leaf</tissue>
    </source>
</reference>
<name>A0A2P2PJC0_RHIMU</name>
<accession>A0A2P2PJC0</accession>
<dbReference type="EMBL" id="GGEC01074339">
    <property type="protein sequence ID" value="MBX54823.1"/>
    <property type="molecule type" value="Transcribed_RNA"/>
</dbReference>
<evidence type="ECO:0000313" key="1">
    <source>
        <dbReference type="EMBL" id="MBX54823.1"/>
    </source>
</evidence>
<proteinExistence type="predicted"/>
<protein>
    <submittedName>
        <fullName evidence="1">Uncharacterized protein</fullName>
    </submittedName>
</protein>
<dbReference type="AlphaFoldDB" id="A0A2P2PJC0"/>
<organism evidence="1">
    <name type="scientific">Rhizophora mucronata</name>
    <name type="common">Asiatic mangrove</name>
    <dbReference type="NCBI Taxonomy" id="61149"/>
    <lineage>
        <taxon>Eukaryota</taxon>
        <taxon>Viridiplantae</taxon>
        <taxon>Streptophyta</taxon>
        <taxon>Embryophyta</taxon>
        <taxon>Tracheophyta</taxon>
        <taxon>Spermatophyta</taxon>
        <taxon>Magnoliopsida</taxon>
        <taxon>eudicotyledons</taxon>
        <taxon>Gunneridae</taxon>
        <taxon>Pentapetalae</taxon>
        <taxon>rosids</taxon>
        <taxon>fabids</taxon>
        <taxon>Malpighiales</taxon>
        <taxon>Rhizophoraceae</taxon>
        <taxon>Rhizophora</taxon>
    </lineage>
</organism>